<organism evidence="5">
    <name type="scientific">freshwater metagenome</name>
    <dbReference type="NCBI Taxonomy" id="449393"/>
    <lineage>
        <taxon>unclassified sequences</taxon>
        <taxon>metagenomes</taxon>
        <taxon>ecological metagenomes</taxon>
    </lineage>
</organism>
<reference evidence="5" key="1">
    <citation type="submission" date="2020-05" db="EMBL/GenBank/DDBJ databases">
        <authorList>
            <person name="Chiriac C."/>
            <person name="Salcher M."/>
            <person name="Ghai R."/>
            <person name="Kavagutti S V."/>
        </authorList>
    </citation>
    <scope>NUCLEOTIDE SEQUENCE</scope>
</reference>
<dbReference type="GO" id="GO:0006631">
    <property type="term" value="P:fatty acid metabolic process"/>
    <property type="evidence" value="ECO:0007669"/>
    <property type="project" value="TreeGrafter"/>
</dbReference>
<dbReference type="PANTHER" id="PTHR43201:SF5">
    <property type="entry name" value="MEDIUM-CHAIN ACYL-COA LIGASE ACSF2, MITOCHONDRIAL"/>
    <property type="match status" value="1"/>
</dbReference>
<sequence length="577" mass="62082">MSTLDFAALHAIHQQATAAALGAGSPFATVVEDVLGTPTPVFEKRMHSLREMLVDSADRLGPLGYFTFGDATLTRADLVPQVASVATALRDLHGIEKGDRVGILAANCIEFAVAFWAVTSLDAIVCAFNGWWTTDEIRYAAELTEPKVLIGDAKRLERVAGIDLGCTVIEIERDWPSFAAYAPGAALPDVPIEEDDPALILFTSGTTGRAKGALISHRGLIGFVQVLMCNAMVRGRMAVLQAEALGEEPPTPPAASGQTVTLLTSPMFHVSGLLAGIIMGLPMGMRMVLRNGRFDPEDVLRLIQQERVTTWSPIGGTGPRVIHHPNFAKYDVTSIRQVSFGGGPTSPAVRAELQAAFPNVGVNMGNGYGSSETVASVSGNTGMEYEREPTSAGRANPTCRIEIWDDGDQPLPDGIEGHVVIQSAYNMLGYWKNPEATASTIRRDRFLDTGDIGRLEHGMLFINSRARDMIIRSGENIYPIEVESRIEAHPHVRECAVVGQDHHEHGQEVKAIVVPAAGVDLDFAELAAFAGEVLAAYKVPSVWEVRNEPLPRNASGKVLKTVLVGEAAPAPEDHREH</sequence>
<dbReference type="InterPro" id="IPR000873">
    <property type="entry name" value="AMP-dep_synth/lig_dom"/>
</dbReference>
<dbReference type="Gene3D" id="3.30.300.30">
    <property type="match status" value="1"/>
</dbReference>
<comment type="similarity">
    <text evidence="1">Belongs to the ATP-dependent AMP-binding enzyme family.</text>
</comment>
<dbReference type="SUPFAM" id="SSF56801">
    <property type="entry name" value="Acetyl-CoA synthetase-like"/>
    <property type="match status" value="1"/>
</dbReference>
<dbReference type="GO" id="GO:0031956">
    <property type="term" value="F:medium-chain fatty acid-CoA ligase activity"/>
    <property type="evidence" value="ECO:0007669"/>
    <property type="project" value="TreeGrafter"/>
</dbReference>
<evidence type="ECO:0000259" key="3">
    <source>
        <dbReference type="Pfam" id="PF00501"/>
    </source>
</evidence>
<keyword evidence="2" id="KW-0436">Ligase</keyword>
<evidence type="ECO:0000256" key="2">
    <source>
        <dbReference type="ARBA" id="ARBA00022598"/>
    </source>
</evidence>
<accession>A0A6J6YY71</accession>
<dbReference type="Gene3D" id="2.30.38.10">
    <property type="entry name" value="Luciferase, Domain 3"/>
    <property type="match status" value="1"/>
</dbReference>
<feature type="domain" description="AMP-binding enzyme C-terminal" evidence="4">
    <location>
        <begin position="481"/>
        <end position="557"/>
    </location>
</feature>
<dbReference type="Pfam" id="PF13193">
    <property type="entry name" value="AMP-binding_C"/>
    <property type="match status" value="1"/>
</dbReference>
<protein>
    <submittedName>
        <fullName evidence="5">Unannotated protein</fullName>
    </submittedName>
</protein>
<evidence type="ECO:0000256" key="1">
    <source>
        <dbReference type="ARBA" id="ARBA00006432"/>
    </source>
</evidence>
<dbReference type="InterPro" id="IPR045851">
    <property type="entry name" value="AMP-bd_C_sf"/>
</dbReference>
<dbReference type="Pfam" id="PF00501">
    <property type="entry name" value="AMP-binding"/>
    <property type="match status" value="1"/>
</dbReference>
<feature type="domain" description="AMP-dependent synthetase/ligase" evidence="3">
    <location>
        <begin position="67"/>
        <end position="431"/>
    </location>
</feature>
<dbReference type="PANTHER" id="PTHR43201">
    <property type="entry name" value="ACYL-COA SYNTHETASE"/>
    <property type="match status" value="1"/>
</dbReference>
<dbReference type="AlphaFoldDB" id="A0A6J6YY71"/>
<gene>
    <name evidence="5" type="ORF">UFOPK3139_00246</name>
</gene>
<dbReference type="Gene3D" id="3.40.50.980">
    <property type="match status" value="2"/>
</dbReference>
<dbReference type="EMBL" id="CAFABA010000005">
    <property type="protein sequence ID" value="CAB4814432.1"/>
    <property type="molecule type" value="Genomic_DNA"/>
</dbReference>
<evidence type="ECO:0000313" key="5">
    <source>
        <dbReference type="EMBL" id="CAB4814432.1"/>
    </source>
</evidence>
<dbReference type="PROSITE" id="PS00455">
    <property type="entry name" value="AMP_BINDING"/>
    <property type="match status" value="1"/>
</dbReference>
<name>A0A6J6YY71_9ZZZZ</name>
<evidence type="ECO:0000259" key="4">
    <source>
        <dbReference type="Pfam" id="PF13193"/>
    </source>
</evidence>
<dbReference type="InterPro" id="IPR020845">
    <property type="entry name" value="AMP-binding_CS"/>
</dbReference>
<proteinExistence type="inferred from homology"/>
<dbReference type="InterPro" id="IPR025110">
    <property type="entry name" value="AMP-bd_C"/>
</dbReference>